<evidence type="ECO:0000313" key="2">
    <source>
        <dbReference type="EMBL" id="CAD5212070.1"/>
    </source>
</evidence>
<feature type="compositionally biased region" description="Basic and acidic residues" evidence="1">
    <location>
        <begin position="157"/>
        <end position="170"/>
    </location>
</feature>
<reference evidence="2" key="1">
    <citation type="submission" date="2020-09" db="EMBL/GenBank/DDBJ databases">
        <authorList>
            <person name="Kikuchi T."/>
        </authorList>
    </citation>
    <scope>NUCLEOTIDE SEQUENCE</scope>
    <source>
        <strain evidence="2">SH1</strain>
    </source>
</reference>
<sequence>MGDRKPRSYAILKSFYWKPRPWRTKAVNGRTLESVVRTLKVLNGSKLFETNQRNNSRKRLRFKVPTFPFLKRNVTQSLDNWPVYEQRLIEYNERKLSLASQQIVTQKDDKHVDNNEEECEDVNVEDDSEDEVQEKASCSSHAEPIVEEPISQQRASVNKENEVQDEDARSDISAPTTSKGLKRWPNTIYLDSTILETPKSNSSFDKVRSLPLADCSPIIREMKEDETEVFSNTLPLTSTPAFVPDRTPMLLKKMRIDAAQNKRLENRRTSKRTGLPAETPAKRPKRAF</sequence>
<dbReference type="EMBL" id="CAJFCW020000002">
    <property type="protein sequence ID" value="CAG9095009.1"/>
    <property type="molecule type" value="Genomic_DNA"/>
</dbReference>
<dbReference type="Proteomes" id="UP000614601">
    <property type="component" value="Unassembled WGS sequence"/>
</dbReference>
<name>A0A811K8I0_9BILA</name>
<dbReference type="Proteomes" id="UP000783686">
    <property type="component" value="Unassembled WGS sequence"/>
</dbReference>
<evidence type="ECO:0000313" key="3">
    <source>
        <dbReference type="Proteomes" id="UP000614601"/>
    </source>
</evidence>
<protein>
    <submittedName>
        <fullName evidence="2">Uncharacterized protein</fullName>
    </submittedName>
</protein>
<feature type="region of interest" description="Disordered" evidence="1">
    <location>
        <begin position="103"/>
        <end position="182"/>
    </location>
</feature>
<comment type="caution">
    <text evidence="2">The sequence shown here is derived from an EMBL/GenBank/DDBJ whole genome shotgun (WGS) entry which is preliminary data.</text>
</comment>
<evidence type="ECO:0000256" key="1">
    <source>
        <dbReference type="SAM" id="MobiDB-lite"/>
    </source>
</evidence>
<proteinExistence type="predicted"/>
<organism evidence="2 3">
    <name type="scientific">Bursaphelenchus okinawaensis</name>
    <dbReference type="NCBI Taxonomy" id="465554"/>
    <lineage>
        <taxon>Eukaryota</taxon>
        <taxon>Metazoa</taxon>
        <taxon>Ecdysozoa</taxon>
        <taxon>Nematoda</taxon>
        <taxon>Chromadorea</taxon>
        <taxon>Rhabditida</taxon>
        <taxon>Tylenchina</taxon>
        <taxon>Tylenchomorpha</taxon>
        <taxon>Aphelenchoidea</taxon>
        <taxon>Aphelenchoididae</taxon>
        <taxon>Bursaphelenchus</taxon>
    </lineage>
</organism>
<feature type="compositionally biased region" description="Acidic residues" evidence="1">
    <location>
        <begin position="115"/>
        <end position="132"/>
    </location>
</feature>
<accession>A0A811K8I0</accession>
<gene>
    <name evidence="2" type="ORF">BOKJ2_LOCUS4019</name>
</gene>
<dbReference type="AlphaFoldDB" id="A0A811K8I0"/>
<feature type="region of interest" description="Disordered" evidence="1">
    <location>
        <begin position="258"/>
        <end position="288"/>
    </location>
</feature>
<keyword evidence="3" id="KW-1185">Reference proteome</keyword>
<dbReference type="OrthoDB" id="10477512at2759"/>
<feature type="compositionally biased region" description="Basic and acidic residues" evidence="1">
    <location>
        <begin position="258"/>
        <end position="268"/>
    </location>
</feature>
<dbReference type="EMBL" id="CAJFDH010000002">
    <property type="protein sequence ID" value="CAD5212070.1"/>
    <property type="molecule type" value="Genomic_DNA"/>
</dbReference>